<protein>
    <submittedName>
        <fullName evidence="2">Uncharacterized protein</fullName>
    </submittedName>
</protein>
<organism evidence="2">
    <name type="scientific">Prymnesium polylepis</name>
    <dbReference type="NCBI Taxonomy" id="72548"/>
    <lineage>
        <taxon>Eukaryota</taxon>
        <taxon>Haptista</taxon>
        <taxon>Haptophyta</taxon>
        <taxon>Prymnesiophyceae</taxon>
        <taxon>Prymnesiales</taxon>
        <taxon>Prymnesiaceae</taxon>
        <taxon>Prymnesium</taxon>
    </lineage>
</organism>
<feature type="coiled-coil region" evidence="1">
    <location>
        <begin position="79"/>
        <end position="106"/>
    </location>
</feature>
<dbReference type="AlphaFoldDB" id="A0A6V4B2F7"/>
<proteinExistence type="predicted"/>
<evidence type="ECO:0000256" key="1">
    <source>
        <dbReference type="SAM" id="Coils"/>
    </source>
</evidence>
<keyword evidence="1" id="KW-0175">Coiled coil</keyword>
<name>A0A6V4B2F7_9EUKA</name>
<gene>
    <name evidence="2" type="ORF">CPOL0286_LOCUS7079</name>
</gene>
<evidence type="ECO:0000313" key="2">
    <source>
        <dbReference type="EMBL" id="CAE2212871.1"/>
    </source>
</evidence>
<accession>A0A6V4B2F7</accession>
<dbReference type="EMBL" id="HBKO01015496">
    <property type="protein sequence ID" value="CAE2212871.1"/>
    <property type="molecule type" value="Transcribed_RNA"/>
</dbReference>
<reference evidence="2" key="1">
    <citation type="submission" date="2021-01" db="EMBL/GenBank/DDBJ databases">
        <authorList>
            <person name="Corre E."/>
            <person name="Pelletier E."/>
            <person name="Niang G."/>
            <person name="Scheremetjew M."/>
            <person name="Finn R."/>
            <person name="Kale V."/>
            <person name="Holt S."/>
            <person name="Cochrane G."/>
            <person name="Meng A."/>
            <person name="Brown T."/>
            <person name="Cohen L."/>
        </authorList>
    </citation>
    <scope>NUCLEOTIDE SEQUENCE</scope>
    <source>
        <strain evidence="2">UIO037</strain>
    </source>
</reference>
<sequence>MDRRVRQQAAVTSSVSLVRPELVEIKNSIKNLKREAEMRLTLDVEAQQSFDFLSDQVQGLRKAFSTLSDVLIEEVDLIRSEAIDRHAELQQRNDELAKSLKVTKTENSLLRAEAQAFRSDAHSKLAVLGERIELLQEDSTVLAQEVAKGSSAQHLLQLEVVQLRSHLEEEGRARTADQQAQTDQLRQFIERFDTHQHEARASMQALDSDLASIRAHTEQHFAIHNSAIDANKAKILHCGQVIEKLWGSAKLTQQRLESVSSGGSLQYQQLQERLESINKQQTRWRATVEETVKGITADMQLIQTHSRAMEAAIGSNKAEARRLVSEHEGEVRQQCDTLGRAIHSLAETLNLTSPLVGLQSRQ</sequence>